<feature type="transmembrane region" description="Helical" evidence="1">
    <location>
        <begin position="6"/>
        <end position="28"/>
    </location>
</feature>
<dbReference type="EMBL" id="DVLL01000021">
    <property type="protein sequence ID" value="HIT59288.1"/>
    <property type="molecule type" value="Genomic_DNA"/>
</dbReference>
<reference evidence="2" key="1">
    <citation type="submission" date="2020-10" db="EMBL/GenBank/DDBJ databases">
        <authorList>
            <person name="Gilroy R."/>
        </authorList>
    </citation>
    <scope>NUCLEOTIDE SEQUENCE</scope>
    <source>
        <strain evidence="2">CHK33-4379</strain>
    </source>
</reference>
<comment type="caution">
    <text evidence="2">The sequence shown here is derived from an EMBL/GenBank/DDBJ whole genome shotgun (WGS) entry which is preliminary data.</text>
</comment>
<feature type="transmembrane region" description="Helical" evidence="1">
    <location>
        <begin position="199"/>
        <end position="219"/>
    </location>
</feature>
<protein>
    <recommendedName>
        <fullName evidence="4">Sporulation integral membrane protein YlbJ</fullName>
    </recommendedName>
</protein>
<feature type="transmembrane region" description="Helical" evidence="1">
    <location>
        <begin position="114"/>
        <end position="134"/>
    </location>
</feature>
<gene>
    <name evidence="2" type="ORF">IAC39_06225</name>
</gene>
<feature type="transmembrane region" description="Helical" evidence="1">
    <location>
        <begin position="281"/>
        <end position="303"/>
    </location>
</feature>
<feature type="transmembrane region" description="Helical" evidence="1">
    <location>
        <begin position="40"/>
        <end position="60"/>
    </location>
</feature>
<feature type="transmembrane region" description="Helical" evidence="1">
    <location>
        <begin position="239"/>
        <end position="260"/>
    </location>
</feature>
<evidence type="ECO:0000313" key="3">
    <source>
        <dbReference type="Proteomes" id="UP000824136"/>
    </source>
</evidence>
<proteinExistence type="predicted"/>
<dbReference type="AlphaFoldDB" id="A0A9D1KLU4"/>
<evidence type="ECO:0000256" key="1">
    <source>
        <dbReference type="SAM" id="Phobius"/>
    </source>
</evidence>
<accession>A0A9D1KLU4</accession>
<organism evidence="2 3">
    <name type="scientific">Candidatus Faeciplasma pullistercoris</name>
    <dbReference type="NCBI Taxonomy" id="2840800"/>
    <lineage>
        <taxon>Bacteria</taxon>
        <taxon>Bacillati</taxon>
        <taxon>Bacillota</taxon>
        <taxon>Clostridia</taxon>
        <taxon>Eubacteriales</taxon>
        <taxon>Oscillospiraceae</taxon>
        <taxon>Oscillospiraceae incertae sedis</taxon>
        <taxon>Candidatus Faeciplasma</taxon>
    </lineage>
</organism>
<keyword evidence="1" id="KW-1133">Transmembrane helix</keyword>
<evidence type="ECO:0008006" key="4">
    <source>
        <dbReference type="Google" id="ProtNLM"/>
    </source>
</evidence>
<sequence length="351" mass="38498">MKCFKILKNAALAVVIIIFAVLSLIYIDNVKAAILSSLKSCVYTIMPSLFVMCVLSGWITMSGAFERIFRRLGLDSAALTAFFLGNIGGYPIGAKTISGLISSGRLTRCEAENVICFSYASGPAFCLGIVSSAVFNSKMLGFISFLSVFLSNLTLYLIYAARHRCKSKEICIQERSLSFIMTESVQSSATAMTTICSSILFFAAVIAILCSAFPILLQLSWLPPILEISNIVNYEYSGAFSYAAASALLSFGGICVHFQVSSLTGNCFSLKKFYLTRPLQIGLTALYSFIIYKLFLAYLPASILPKHILVTQSDSLLPFICIVAMLVISMTYRRKNKKSTQQKLDGFNRVN</sequence>
<feature type="transmembrane region" description="Helical" evidence="1">
    <location>
        <begin position="140"/>
        <end position="159"/>
    </location>
</feature>
<dbReference type="Proteomes" id="UP000824136">
    <property type="component" value="Unassembled WGS sequence"/>
</dbReference>
<reference evidence="2" key="2">
    <citation type="journal article" date="2021" name="PeerJ">
        <title>Extensive microbial diversity within the chicken gut microbiome revealed by metagenomics and culture.</title>
        <authorList>
            <person name="Gilroy R."/>
            <person name="Ravi A."/>
            <person name="Getino M."/>
            <person name="Pursley I."/>
            <person name="Horton D.L."/>
            <person name="Alikhan N.F."/>
            <person name="Baker D."/>
            <person name="Gharbi K."/>
            <person name="Hall N."/>
            <person name="Watson M."/>
            <person name="Adriaenssens E.M."/>
            <person name="Foster-Nyarko E."/>
            <person name="Jarju S."/>
            <person name="Secka A."/>
            <person name="Antonio M."/>
            <person name="Oren A."/>
            <person name="Chaudhuri R.R."/>
            <person name="La Ragione R."/>
            <person name="Hildebrand F."/>
            <person name="Pallen M.J."/>
        </authorList>
    </citation>
    <scope>NUCLEOTIDE SEQUENCE</scope>
    <source>
        <strain evidence="2">CHK33-4379</strain>
    </source>
</reference>
<keyword evidence="1" id="KW-0812">Transmembrane</keyword>
<feature type="transmembrane region" description="Helical" evidence="1">
    <location>
        <begin position="72"/>
        <end position="93"/>
    </location>
</feature>
<name>A0A9D1KLU4_9FIRM</name>
<keyword evidence="1" id="KW-0472">Membrane</keyword>
<evidence type="ECO:0000313" key="2">
    <source>
        <dbReference type="EMBL" id="HIT59288.1"/>
    </source>
</evidence>
<feature type="transmembrane region" description="Helical" evidence="1">
    <location>
        <begin position="315"/>
        <end position="332"/>
    </location>
</feature>